<dbReference type="CAZy" id="GT2">
    <property type="family name" value="Glycosyltransferase Family 2"/>
</dbReference>
<dbReference type="PANTHER" id="PTHR41244:SF1">
    <property type="entry name" value="GLYCOSYLTRANSFERASE"/>
    <property type="match status" value="1"/>
</dbReference>
<dbReference type="SUPFAM" id="SSF53756">
    <property type="entry name" value="UDP-Glycosyltransferase/glycogen phosphorylase"/>
    <property type="match status" value="1"/>
</dbReference>
<proteinExistence type="predicted"/>
<dbReference type="GO" id="GO:0016740">
    <property type="term" value="F:transferase activity"/>
    <property type="evidence" value="ECO:0007669"/>
    <property type="project" value="UniProtKB-KW"/>
</dbReference>
<evidence type="ECO:0000313" key="2">
    <source>
        <dbReference type="EMBL" id="AAS83018.1"/>
    </source>
</evidence>
<dbReference type="Pfam" id="PF00535">
    <property type="entry name" value="Glycos_transf_2"/>
    <property type="match status" value="1"/>
</dbReference>
<reference evidence="3 4" key="2">
    <citation type="submission" date="2018-09" db="EMBL/GenBank/DDBJ databases">
        <title>Whole genome based analysis of evolution and adaptive divergence in Indian and Brazilian strains of Azospirillum brasilense.</title>
        <authorList>
            <person name="Singh C."/>
            <person name="Tripathi A.K."/>
        </authorList>
    </citation>
    <scope>NUCLEOTIDE SEQUENCE [LARGE SCALE GENOMIC DNA]</scope>
    <source>
        <strain evidence="3 4">MTCC4038</strain>
        <plasmid evidence="3 4">p5</plasmid>
    </source>
</reference>
<keyword evidence="3" id="KW-0808">Transferase</keyword>
<accession>Q6QW92</accession>
<sequence>MADDMKSIQNHNENDVILVYNNIDYVYFINEYKDLVMGVEPLNKETVLNLYIAGNRTSSLDPSHAFDEDAYRKHNPDVREAVESGAYISGFHHWLRYGKAEGRHGWKKEQPAVSEQPVVPAPEEFQEPRLMEVSTDAAPQEVENSVDSALLSEASIIRNSGLFDASWYLSTYHELGLTSEEDALLDFASRGWRAMRNPNADFSTRYYLEQNRDVGAADLNPLVHYVAAGDREGRQPSPLLDVAWYRKVHGIDADAQTCLAHYRAHKQDRRVSPTPYFDPDFYLDSYPDVAQSDAHPFEHYMNWGHREGRNPSADFQTTFYRVLYLSASPESNPLLHFLETGKAAGLRTTPGGDILDPAVDKRRFVAPGDAFEEFESHAELAGRERVKAIAFYLPQFHAFPENDEWWGTGFTEWTNIAKAMPRFSGHYQPRIPRDLGFYDLNNDGVLERQVEMARQAGLHGFCFYFYWFNGERLLERPLERLLANPQIDMPFCLLWANENWTRRWDGQEQEVLIRQDYAEEDDPALVDTFLRHFQDSRYIRVDGRPVLIIYRAQIIPNMKERLARWRTMFRERGEMPLILMAQTFNDHDPRVYGFDGAIEFPPHKVAAKVANSVSAFRIYDPLFSGEIRDYNAMVDASLNEPAPSFPLIKTVFPSWDNDARRQGRGAVYHGSTPENYRRWMEGVIAYAKANPFHNERMMFINAWNEWAEGAYLEPDLHFGAAYLNATARAIYGRRQVEGRTKLVLVGHDAHANGAQLNLLGIARILVREFGVQVAIVLLGGGALVDQYRALAETHVCTTLEDMRQTFEKLSAEGHTAAVVNTVVTGVTVPMLKEIGYHVTGLVHELPRIIQERHLQGSASNLARMADALVFACAYVRDRFLDLTGAPSGKVVIHPQGLYSAAFYDAEARVRTRRQLGLRDETRLVVNIGYADLRKGFDLFLETVRNAARAGLDMHFAWIGNIDPQTKIWMVGANGENCAPNLTLVGFTDEVASYYSAADAFYLSSREDPFPTVVMEAANTGLPVVAFAGGGGYAELLEDGRFGTLVPPGDTAAALDALAAVPTDGRQERADANAAYCGAHFSHRDYAFELLRMGQPSLKKVSVVVPSYNYARYMGERLESILSQTYPVYEVLVLDDASPDDSVAVARNVAAANHRDITVEVNERNSGNVFAQWRKGAEMASGELLWIAEADDDADPGFLAALCAKLDPERSAFAFSDSRAIDPEGNETMPSYIPYCEAEVPGRFSADFTLDGWSFARQCLAVKNTVLNVSGVVWSATAFRSALAIVGPDLTTYKVAGDWRLYAEAAALGRRVSYIAKPLNRHRRHPSSVTHDLNKRKHLDEVARMQDFVADRLKVDQGMRKKAAAYRKELSVQFGLESIEQ</sequence>
<feature type="domain" description="Glycosyltransferase 2-like" evidence="1">
    <location>
        <begin position="1101"/>
        <end position="1236"/>
    </location>
</feature>
<evidence type="ECO:0000259" key="1">
    <source>
        <dbReference type="Pfam" id="PF00535"/>
    </source>
</evidence>
<reference evidence="2" key="1">
    <citation type="journal article" date="2004" name="FEMS Microbiol. Lett.">
        <title>Annotation of the pRhico plasmid of Azospirillum brasilense reveals its role in determining the outer surface composition.</title>
        <authorList>
            <person name="Vanbleu E."/>
            <person name="Marchal K."/>
            <person name="Lambrecht M."/>
            <person name="Mathys J."/>
            <person name="Vanderleyden J."/>
        </authorList>
    </citation>
    <scope>NUCLEOTIDE SEQUENCE</scope>
    <source>
        <plasmid evidence="2">90 MDa</plasmid>
    </source>
</reference>
<dbReference type="CAZy" id="GT4">
    <property type="family name" value="Glycosyltransferase Family 4"/>
</dbReference>
<evidence type="ECO:0000313" key="3">
    <source>
        <dbReference type="EMBL" id="QCO13718.1"/>
    </source>
</evidence>
<dbReference type="PANTHER" id="PTHR41244">
    <property type="entry name" value="RHAMNAN SYNTHESIS F"/>
    <property type="match status" value="1"/>
</dbReference>
<geneLocation type="plasmid" evidence="3 4">
    <name>p5</name>
</geneLocation>
<dbReference type="EMBL" id="AY523973">
    <property type="protein sequence ID" value="AAS83018.1"/>
    <property type="molecule type" value="Genomic_DNA"/>
</dbReference>
<dbReference type="Proteomes" id="UP000298774">
    <property type="component" value="Plasmid p5"/>
</dbReference>
<dbReference type="CDD" id="cd03801">
    <property type="entry name" value="GT4_PimA-like"/>
    <property type="match status" value="1"/>
</dbReference>
<dbReference type="CDD" id="cd11579">
    <property type="entry name" value="Glyco_tran_WbsX"/>
    <property type="match status" value="1"/>
</dbReference>
<name>Q6QW92_AZOBR</name>
<evidence type="ECO:0000313" key="4">
    <source>
        <dbReference type="Proteomes" id="UP000298774"/>
    </source>
</evidence>
<dbReference type="InterPro" id="IPR001173">
    <property type="entry name" value="Glyco_trans_2-like"/>
</dbReference>
<dbReference type="InterPro" id="IPR032719">
    <property type="entry name" value="WbsX"/>
</dbReference>
<keyword evidence="2" id="KW-0614">Plasmid</keyword>
<dbReference type="Gene3D" id="3.20.20.80">
    <property type="entry name" value="Glycosidases"/>
    <property type="match status" value="1"/>
</dbReference>
<gene>
    <name evidence="3" type="ORF">D3868_32425</name>
    <name evidence="2" type="ORF">pRhico010</name>
</gene>
<dbReference type="Pfam" id="PF13692">
    <property type="entry name" value="Glyco_trans_1_4"/>
    <property type="match status" value="1"/>
</dbReference>
<protein>
    <submittedName>
        <fullName evidence="3">Glycosyltransferase</fullName>
    </submittedName>
</protein>
<dbReference type="EMBL" id="CP032344">
    <property type="protein sequence ID" value="QCO13718.1"/>
    <property type="molecule type" value="Genomic_DNA"/>
</dbReference>
<dbReference type="Gene3D" id="3.90.550.10">
    <property type="entry name" value="Spore Coat Polysaccharide Biosynthesis Protein SpsA, Chain A"/>
    <property type="match status" value="1"/>
</dbReference>
<dbReference type="SUPFAM" id="SSF53448">
    <property type="entry name" value="Nucleotide-diphospho-sugar transferases"/>
    <property type="match status" value="1"/>
</dbReference>
<geneLocation type="plasmid" evidence="2">
    <name>90 MDa</name>
</geneLocation>
<organism evidence="2">
    <name type="scientific">Azospirillum brasilense</name>
    <dbReference type="NCBI Taxonomy" id="192"/>
    <lineage>
        <taxon>Bacteria</taxon>
        <taxon>Pseudomonadati</taxon>
        <taxon>Pseudomonadota</taxon>
        <taxon>Alphaproteobacteria</taxon>
        <taxon>Rhodospirillales</taxon>
        <taxon>Azospirillaceae</taxon>
        <taxon>Azospirillum</taxon>
    </lineage>
</organism>
<dbReference type="InterPro" id="IPR029044">
    <property type="entry name" value="Nucleotide-diphossugar_trans"/>
</dbReference>
<dbReference type="Pfam" id="PF14307">
    <property type="entry name" value="Glyco_tran_WbsX"/>
    <property type="match status" value="1"/>
</dbReference>
<dbReference type="Gene3D" id="3.40.50.2000">
    <property type="entry name" value="Glycogen Phosphorylase B"/>
    <property type="match status" value="1"/>
</dbReference>